<feature type="domain" description="Tyrosinase copper-binding" evidence="4">
    <location>
        <begin position="228"/>
        <end position="239"/>
    </location>
</feature>
<dbReference type="STRING" id="2070753.A0A3A2ZUH3"/>
<dbReference type="Gene3D" id="1.10.1280.10">
    <property type="entry name" value="Di-copper center containing domain from catechol oxidase"/>
    <property type="match status" value="1"/>
</dbReference>
<dbReference type="GO" id="GO:0046872">
    <property type="term" value="F:metal ion binding"/>
    <property type="evidence" value="ECO:0007669"/>
    <property type="project" value="UniProtKB-KW"/>
</dbReference>
<keyword evidence="3" id="KW-0186">Copper</keyword>
<dbReference type="PRINTS" id="PR00092">
    <property type="entry name" value="TYROSINASE"/>
</dbReference>
<evidence type="ECO:0000313" key="5">
    <source>
        <dbReference type="EMBL" id="RJE26808.1"/>
    </source>
</evidence>
<keyword evidence="2" id="KW-0560">Oxidoreductase</keyword>
<evidence type="ECO:0000256" key="1">
    <source>
        <dbReference type="ARBA" id="ARBA00022723"/>
    </source>
</evidence>
<dbReference type="Pfam" id="PF00264">
    <property type="entry name" value="Tyrosinase"/>
    <property type="match status" value="1"/>
</dbReference>
<dbReference type="PANTHER" id="PTHR11474:SF125">
    <property type="entry name" value="N-ACETYL-6-HYDROXYTRYPTOPHAN OXIDASE IVOB-RELATED"/>
    <property type="match status" value="1"/>
</dbReference>
<dbReference type="Proteomes" id="UP000266188">
    <property type="component" value="Unassembled WGS sequence"/>
</dbReference>
<proteinExistence type="predicted"/>
<dbReference type="InterPro" id="IPR002227">
    <property type="entry name" value="Tyrosinase_Cu-bd"/>
</dbReference>
<dbReference type="InterPro" id="IPR050316">
    <property type="entry name" value="Tyrosinase/Hemocyanin"/>
</dbReference>
<dbReference type="EMBL" id="MVGC01000014">
    <property type="protein sequence ID" value="RJE26808.1"/>
    <property type="molecule type" value="Genomic_DNA"/>
</dbReference>
<name>A0A3A2ZUH3_9EURO</name>
<evidence type="ECO:0000256" key="3">
    <source>
        <dbReference type="ARBA" id="ARBA00023008"/>
    </source>
</evidence>
<evidence type="ECO:0000259" key="4">
    <source>
        <dbReference type="PROSITE" id="PS00498"/>
    </source>
</evidence>
<dbReference type="PROSITE" id="PS00498">
    <property type="entry name" value="TYROSINASE_2"/>
    <property type="match status" value="1"/>
</dbReference>
<evidence type="ECO:0000256" key="2">
    <source>
        <dbReference type="ARBA" id="ARBA00023002"/>
    </source>
</evidence>
<dbReference type="PANTHER" id="PTHR11474">
    <property type="entry name" value="TYROSINASE FAMILY MEMBER"/>
    <property type="match status" value="1"/>
</dbReference>
<dbReference type="OrthoDB" id="6132182at2759"/>
<gene>
    <name evidence="5" type="ORF">PHISCL_00833</name>
</gene>
<comment type="caution">
    <text evidence="5">The sequence shown here is derived from an EMBL/GenBank/DDBJ whole genome shotgun (WGS) entry which is preliminary data.</text>
</comment>
<dbReference type="SUPFAM" id="SSF48056">
    <property type="entry name" value="Di-copper centre-containing domain"/>
    <property type="match status" value="1"/>
</dbReference>
<keyword evidence="6" id="KW-1185">Reference proteome</keyword>
<keyword evidence="1" id="KW-0479">Metal-binding</keyword>
<reference evidence="6" key="1">
    <citation type="submission" date="2017-02" db="EMBL/GenBank/DDBJ databases">
        <authorList>
            <person name="Tafer H."/>
            <person name="Lopandic K."/>
        </authorList>
    </citation>
    <scope>NUCLEOTIDE SEQUENCE [LARGE SCALE GENOMIC DNA]</scope>
    <source>
        <strain evidence="6">CBS 366.77</strain>
    </source>
</reference>
<sequence length="305" mass="34856">MHEVSPPVLSVDEVPAVRSRYDDFTAVHINYTLQIHNSGTFLPWHRHFIWLWEKALREECGFTGTLSYWNWALWPNLAASPLFDGSETSLSGDGEFNPDEQAAQLTPAPGQTITIPRGTGGGCIRTGPFKDWIINMGPFNFNESHYNSLPDHSFAYNPRCLVRSLNDWLIQTYNNQTVVDTLLASPDIIEFQNILGGFPNPPIPLGPHHTGHRSLGPDMLDFFSSPQDPAFWLHHGMVDRLWTMWQDADEMYRRFALNGSSTTWYKTDTPEVTPMTMVEFGVLDHPRPLYELMSPRRGKYCYSYT</sequence>
<organism evidence="5 6">
    <name type="scientific">Aspergillus sclerotialis</name>
    <dbReference type="NCBI Taxonomy" id="2070753"/>
    <lineage>
        <taxon>Eukaryota</taxon>
        <taxon>Fungi</taxon>
        <taxon>Dikarya</taxon>
        <taxon>Ascomycota</taxon>
        <taxon>Pezizomycotina</taxon>
        <taxon>Eurotiomycetes</taxon>
        <taxon>Eurotiomycetidae</taxon>
        <taxon>Eurotiales</taxon>
        <taxon>Aspergillaceae</taxon>
        <taxon>Aspergillus</taxon>
        <taxon>Aspergillus subgen. Polypaecilum</taxon>
    </lineage>
</organism>
<protein>
    <submittedName>
        <fullName evidence="5">Tyrosinase central domain protein</fullName>
    </submittedName>
</protein>
<evidence type="ECO:0000313" key="6">
    <source>
        <dbReference type="Proteomes" id="UP000266188"/>
    </source>
</evidence>
<accession>A0A3A2ZUH3</accession>
<dbReference type="GO" id="GO:0016491">
    <property type="term" value="F:oxidoreductase activity"/>
    <property type="evidence" value="ECO:0007669"/>
    <property type="project" value="UniProtKB-KW"/>
</dbReference>
<dbReference type="InterPro" id="IPR008922">
    <property type="entry name" value="Di-copper_centre_dom_sf"/>
</dbReference>
<dbReference type="AlphaFoldDB" id="A0A3A2ZUH3"/>